<keyword evidence="1" id="KW-0175">Coiled coil</keyword>
<keyword evidence="3" id="KW-1185">Reference proteome</keyword>
<comment type="caution">
    <text evidence="2">The sequence shown here is derived from an EMBL/GenBank/DDBJ whole genome shotgun (WGS) entry which is preliminary data.</text>
</comment>
<accession>A0ABS9WBL6</accession>
<reference evidence="2 3" key="1">
    <citation type="submission" date="2022-03" db="EMBL/GenBank/DDBJ databases">
        <title>Complete genome analysis of Roseomonas KG 17.1 : a prolific producer of plant growth promoters.</title>
        <authorList>
            <person name="Saadouli I."/>
            <person name="Najjari A."/>
            <person name="Mosbah A."/>
            <person name="Ouzari H.I."/>
        </authorList>
    </citation>
    <scope>NUCLEOTIDE SEQUENCE [LARGE SCALE GENOMIC DNA]</scope>
    <source>
        <strain evidence="2 3">KG17-1</strain>
    </source>
</reference>
<evidence type="ECO:0000313" key="3">
    <source>
        <dbReference type="Proteomes" id="UP001201985"/>
    </source>
</evidence>
<proteinExistence type="predicted"/>
<name>A0ABS9WBL6_9PROT</name>
<gene>
    <name evidence="2" type="ORF">MON41_23995</name>
</gene>
<feature type="coiled-coil region" evidence="1">
    <location>
        <begin position="264"/>
        <end position="291"/>
    </location>
</feature>
<sequence length="316" mass="34752">MAKVQVVERLSKQLADFHSAMAADAKYQNDLVLDGHRGTYALVARAYGIITWFLENDKDQLLDEYKNAGIKEAKLDPQTGQRANPYTAGVRLLFNNNASAAKYRYVMRHLRENEIKPEEAANYIEHFTSTTYGNALNGIIEQDKAEHPTHRSSTPQAVVEAHVAEHAIDRPLVPQSMIAALSEDERDALNGKDRYLQATLFKNSEGDWVLLNVLSGSTKAAESQALKLGTALEKQQKALAQEQQKALEKSVAFAKKLLKSAKLRMKKKMTVDDAKERLEQAEANLTAFLAGGIVEQAPAEDAPSAVPPVSEVVAAA</sequence>
<evidence type="ECO:0000313" key="2">
    <source>
        <dbReference type="EMBL" id="MCI0756702.1"/>
    </source>
</evidence>
<organism evidence="2 3">
    <name type="scientific">Teichococcus vastitatis</name>
    <dbReference type="NCBI Taxonomy" id="2307076"/>
    <lineage>
        <taxon>Bacteria</taxon>
        <taxon>Pseudomonadati</taxon>
        <taxon>Pseudomonadota</taxon>
        <taxon>Alphaproteobacteria</taxon>
        <taxon>Acetobacterales</taxon>
        <taxon>Roseomonadaceae</taxon>
        <taxon>Roseomonas</taxon>
    </lineage>
</organism>
<dbReference type="EMBL" id="JALBUU010000125">
    <property type="protein sequence ID" value="MCI0756702.1"/>
    <property type="molecule type" value="Genomic_DNA"/>
</dbReference>
<protein>
    <submittedName>
        <fullName evidence="2">Uncharacterized protein</fullName>
    </submittedName>
</protein>
<evidence type="ECO:0000256" key="1">
    <source>
        <dbReference type="SAM" id="Coils"/>
    </source>
</evidence>
<dbReference type="Proteomes" id="UP001201985">
    <property type="component" value="Unassembled WGS sequence"/>
</dbReference>
<dbReference type="RefSeq" id="WP_241794004.1">
    <property type="nucleotide sequence ID" value="NZ_JALBUU010000125.1"/>
</dbReference>